<evidence type="ECO:0000256" key="4">
    <source>
        <dbReference type="ARBA" id="ARBA00008655"/>
    </source>
</evidence>
<dbReference type="Proteomes" id="UP000824076">
    <property type="component" value="Unassembled WGS sequence"/>
</dbReference>
<dbReference type="SUPFAM" id="SSF69593">
    <property type="entry name" value="Glycerol-3-phosphate (1)-acyltransferase"/>
    <property type="match status" value="1"/>
</dbReference>
<keyword evidence="9" id="KW-1208">Phospholipid metabolism</keyword>
<keyword evidence="10" id="KW-1133">Transmembrane helix</keyword>
<evidence type="ECO:0000256" key="1">
    <source>
        <dbReference type="ARBA" id="ARBA00001141"/>
    </source>
</evidence>
<comment type="domain">
    <text evidence="9">The HXXXXD motif is essential for acyltransferase activity and may constitute the binding site for the phosphate moiety of the glycerol-3-phosphate.</text>
</comment>
<feature type="transmembrane region" description="Helical" evidence="10">
    <location>
        <begin position="12"/>
        <end position="34"/>
    </location>
</feature>
<comment type="similarity">
    <text evidence="4 9">Belongs to the 1-acyl-sn-glycerol-3-phosphate acyltransferase family.</text>
</comment>
<proteinExistence type="inferred from homology"/>
<dbReference type="PANTHER" id="PTHR10434:SF66">
    <property type="entry name" value="PHOSPHOLIPID_GLYCEROL ACYLTRANSFERASE DOMAIN-CONTAINING PROTEIN"/>
    <property type="match status" value="1"/>
</dbReference>
<dbReference type="InterPro" id="IPR004552">
    <property type="entry name" value="AGP_acyltrans"/>
</dbReference>
<evidence type="ECO:0000256" key="2">
    <source>
        <dbReference type="ARBA" id="ARBA00004728"/>
    </source>
</evidence>
<comment type="pathway">
    <text evidence="3">Lipid metabolism.</text>
</comment>
<dbReference type="NCBIfam" id="TIGR00530">
    <property type="entry name" value="AGP_acyltrn"/>
    <property type="match status" value="1"/>
</dbReference>
<dbReference type="SMART" id="SM00563">
    <property type="entry name" value="PlsC"/>
    <property type="match status" value="1"/>
</dbReference>
<reference evidence="12" key="1">
    <citation type="submission" date="2020-10" db="EMBL/GenBank/DDBJ databases">
        <authorList>
            <person name="Gilroy R."/>
        </authorList>
    </citation>
    <scope>NUCLEOTIDE SEQUENCE</scope>
    <source>
        <strain evidence="12">17073</strain>
    </source>
</reference>
<dbReference type="EC" id="2.3.1.51" evidence="5 9"/>
<gene>
    <name evidence="12" type="ORF">IAD18_01380</name>
</gene>
<comment type="pathway">
    <text evidence="2">Phospholipid metabolism; CDP-diacylglycerol biosynthesis; CDP-diacylglycerol from sn-glycerol 3-phosphate: step 2/3.</text>
</comment>
<dbReference type="CDD" id="cd07989">
    <property type="entry name" value="LPLAT_AGPAT-like"/>
    <property type="match status" value="1"/>
</dbReference>
<dbReference type="GO" id="GO:0003841">
    <property type="term" value="F:1-acylglycerol-3-phosphate O-acyltransferase activity"/>
    <property type="evidence" value="ECO:0007669"/>
    <property type="project" value="UniProtKB-UniRule"/>
</dbReference>
<keyword evidence="9" id="KW-0443">Lipid metabolism</keyword>
<keyword evidence="7 9" id="KW-0808">Transferase</keyword>
<evidence type="ECO:0000256" key="8">
    <source>
        <dbReference type="ARBA" id="ARBA00023315"/>
    </source>
</evidence>
<evidence type="ECO:0000256" key="7">
    <source>
        <dbReference type="ARBA" id="ARBA00022679"/>
    </source>
</evidence>
<keyword evidence="9" id="KW-0444">Lipid biosynthesis</keyword>
<comment type="caution">
    <text evidence="12">The sequence shown here is derived from an EMBL/GenBank/DDBJ whole genome shotgun (WGS) entry which is preliminary data.</text>
</comment>
<evidence type="ECO:0000256" key="10">
    <source>
        <dbReference type="SAM" id="Phobius"/>
    </source>
</evidence>
<dbReference type="PANTHER" id="PTHR10434">
    <property type="entry name" value="1-ACYL-SN-GLYCEROL-3-PHOSPHATE ACYLTRANSFERASE"/>
    <property type="match status" value="1"/>
</dbReference>
<dbReference type="Pfam" id="PF01553">
    <property type="entry name" value="Acyltransferase"/>
    <property type="match status" value="1"/>
</dbReference>
<comment type="catalytic activity">
    <reaction evidence="1 9">
        <text>a 1-acyl-sn-glycero-3-phosphate + an acyl-CoA = a 1,2-diacyl-sn-glycero-3-phosphate + CoA</text>
        <dbReference type="Rhea" id="RHEA:19709"/>
        <dbReference type="ChEBI" id="CHEBI:57287"/>
        <dbReference type="ChEBI" id="CHEBI:57970"/>
        <dbReference type="ChEBI" id="CHEBI:58342"/>
        <dbReference type="ChEBI" id="CHEBI:58608"/>
        <dbReference type="EC" id="2.3.1.51"/>
    </reaction>
</comment>
<keyword evidence="8 9" id="KW-0012">Acyltransferase</keyword>
<dbReference type="GO" id="GO:0016020">
    <property type="term" value="C:membrane"/>
    <property type="evidence" value="ECO:0007669"/>
    <property type="project" value="InterPro"/>
</dbReference>
<evidence type="ECO:0000256" key="5">
    <source>
        <dbReference type="ARBA" id="ARBA00013211"/>
    </source>
</evidence>
<evidence type="ECO:0000256" key="3">
    <source>
        <dbReference type="ARBA" id="ARBA00005189"/>
    </source>
</evidence>
<organism evidence="12 13">
    <name type="scientific">Candidatus Limisoma intestinavium</name>
    <dbReference type="NCBI Taxonomy" id="2840856"/>
    <lineage>
        <taxon>Bacteria</taxon>
        <taxon>Pseudomonadati</taxon>
        <taxon>Bacteroidota</taxon>
        <taxon>Bacteroidia</taxon>
        <taxon>Bacteroidales</taxon>
        <taxon>Candidatus Limisoma</taxon>
    </lineage>
</organism>
<dbReference type="AlphaFoldDB" id="A0A9D1IKM7"/>
<feature type="domain" description="Phospholipid/glycerol acyltransferase" evidence="11">
    <location>
        <begin position="75"/>
        <end position="189"/>
    </location>
</feature>
<evidence type="ECO:0000313" key="12">
    <source>
        <dbReference type="EMBL" id="HIU38301.1"/>
    </source>
</evidence>
<dbReference type="InterPro" id="IPR002123">
    <property type="entry name" value="Plipid/glycerol_acylTrfase"/>
</dbReference>
<keyword evidence="9" id="KW-0594">Phospholipid biosynthesis</keyword>
<dbReference type="GO" id="GO:0006654">
    <property type="term" value="P:phosphatidic acid biosynthetic process"/>
    <property type="evidence" value="ECO:0007669"/>
    <property type="project" value="TreeGrafter"/>
</dbReference>
<protein>
    <recommendedName>
        <fullName evidence="6 9">1-acyl-sn-glycerol-3-phosphate acyltransferase</fullName>
        <ecNumber evidence="5 9">2.3.1.51</ecNumber>
    </recommendedName>
</protein>
<dbReference type="EMBL" id="DVMS01000033">
    <property type="protein sequence ID" value="HIU38301.1"/>
    <property type="molecule type" value="Genomic_DNA"/>
</dbReference>
<keyword evidence="10" id="KW-0812">Transmembrane</keyword>
<reference evidence="12" key="2">
    <citation type="journal article" date="2021" name="PeerJ">
        <title>Extensive microbial diversity within the chicken gut microbiome revealed by metagenomics and culture.</title>
        <authorList>
            <person name="Gilroy R."/>
            <person name="Ravi A."/>
            <person name="Getino M."/>
            <person name="Pursley I."/>
            <person name="Horton D.L."/>
            <person name="Alikhan N.F."/>
            <person name="Baker D."/>
            <person name="Gharbi K."/>
            <person name="Hall N."/>
            <person name="Watson M."/>
            <person name="Adriaenssens E.M."/>
            <person name="Foster-Nyarko E."/>
            <person name="Jarju S."/>
            <person name="Secka A."/>
            <person name="Antonio M."/>
            <person name="Oren A."/>
            <person name="Chaudhuri R.R."/>
            <person name="La Ragione R."/>
            <person name="Hildebrand F."/>
            <person name="Pallen M.J."/>
        </authorList>
    </citation>
    <scope>NUCLEOTIDE SEQUENCE</scope>
    <source>
        <strain evidence="12">17073</strain>
    </source>
</reference>
<evidence type="ECO:0000256" key="9">
    <source>
        <dbReference type="RuleBase" id="RU361267"/>
    </source>
</evidence>
<feature type="transmembrane region" description="Helical" evidence="10">
    <location>
        <begin position="75"/>
        <end position="94"/>
    </location>
</feature>
<evidence type="ECO:0000313" key="13">
    <source>
        <dbReference type="Proteomes" id="UP000824076"/>
    </source>
</evidence>
<accession>A0A9D1IKM7</accession>
<keyword evidence="10" id="KW-0472">Membrane</keyword>
<name>A0A9D1IKM7_9BACT</name>
<feature type="transmembrane region" description="Helical" evidence="10">
    <location>
        <begin position="170"/>
        <end position="193"/>
    </location>
</feature>
<evidence type="ECO:0000259" key="11">
    <source>
        <dbReference type="SMART" id="SM00563"/>
    </source>
</evidence>
<sequence>MKNFFWGVYQWVIAIPILFCLTIVTALLTILFSVLGMSKWGGYYPAHYWAKMWCILMFVRVEVSGRENIDRHTSYVFVANHQGAYDIFLIYGYLNHNFKWMMKKSLSKIPFVGAACKISKHIMVDRSSASAVQQTMKHAESVLKDGMSLVVFPEGTRTPDGKIKKFKRGAFVLASEFGLPVVPLTVAGSFGILRKDSLRIHPGKITLTIHAPLEFEKESDDKERIDRMLEKSFETIKQSLQEEA</sequence>
<evidence type="ECO:0000256" key="6">
    <source>
        <dbReference type="ARBA" id="ARBA00016139"/>
    </source>
</evidence>